<evidence type="ECO:0008006" key="4">
    <source>
        <dbReference type="Google" id="ProtNLM"/>
    </source>
</evidence>
<evidence type="ECO:0000313" key="2">
    <source>
        <dbReference type="EMBL" id="SDW44257.1"/>
    </source>
</evidence>
<accession>A0A1H2TKF6</accession>
<gene>
    <name evidence="2" type="ORF">SAMN05444358_101830</name>
</gene>
<protein>
    <recommendedName>
        <fullName evidence="4">DUF1326 domain-containing protein</fullName>
    </recommendedName>
</protein>
<dbReference type="eggNOG" id="COG5588">
    <property type="taxonomic scope" value="Bacteria"/>
</dbReference>
<name>A0A1H2TKF6_9RHOB</name>
<evidence type="ECO:0000313" key="3">
    <source>
        <dbReference type="Proteomes" id="UP000183400"/>
    </source>
</evidence>
<dbReference type="Proteomes" id="UP000183400">
    <property type="component" value="Unassembled WGS sequence"/>
</dbReference>
<dbReference type="InterPro" id="IPR009758">
    <property type="entry name" value="DUF1326"/>
</dbReference>
<dbReference type="OrthoDB" id="9802256at2"/>
<keyword evidence="3" id="KW-1185">Reference proteome</keyword>
<dbReference type="STRING" id="985054.SAMN05444358_101830"/>
<dbReference type="EMBL" id="FNNP01000001">
    <property type="protein sequence ID" value="SDW44257.1"/>
    <property type="molecule type" value="Genomic_DNA"/>
</dbReference>
<dbReference type="Pfam" id="PF07040">
    <property type="entry name" value="DUF1326"/>
    <property type="match status" value="1"/>
</dbReference>
<dbReference type="AlphaFoldDB" id="A0A1H2TKF6"/>
<dbReference type="RefSeq" id="WP_074734678.1">
    <property type="nucleotide sequence ID" value="NZ_FNNP01000001.1"/>
</dbReference>
<evidence type="ECO:0000256" key="1">
    <source>
        <dbReference type="SAM" id="MobiDB-lite"/>
    </source>
</evidence>
<sequence>MAKNRKPEADKLPISQRIDSRMPNPKRREMSPTDWAIKGELILNCSCDVFCPCVVSLGAHPPTEGHCHAWMGIIIDEGHYEGEDLSGLNVGLLVDIPGRMGEGQWKVAAYVDERSSGKAYNGLLQIFSGQAGGTTGLFTMLVSEIIGAERAPVQIERDGTKRRITIGRKIQGEIEMLAGKDPEHPVMVSNSKYWMGPDIIVAKGTKSKVRDYGRVWDFGGKSAEICPIDWHGPK</sequence>
<reference evidence="3" key="1">
    <citation type="submission" date="2016-10" db="EMBL/GenBank/DDBJ databases">
        <authorList>
            <person name="Varghese N."/>
            <person name="Submissions S."/>
        </authorList>
    </citation>
    <scope>NUCLEOTIDE SEQUENCE [LARGE SCALE GENOMIC DNA]</scope>
    <source>
        <strain evidence="3">DSM 27839</strain>
    </source>
</reference>
<feature type="region of interest" description="Disordered" evidence="1">
    <location>
        <begin position="1"/>
        <end position="31"/>
    </location>
</feature>
<proteinExistence type="predicted"/>
<organism evidence="2 3">
    <name type="scientific">Ruegeria halocynthiae</name>
    <dbReference type="NCBI Taxonomy" id="985054"/>
    <lineage>
        <taxon>Bacteria</taxon>
        <taxon>Pseudomonadati</taxon>
        <taxon>Pseudomonadota</taxon>
        <taxon>Alphaproteobacteria</taxon>
        <taxon>Rhodobacterales</taxon>
        <taxon>Roseobacteraceae</taxon>
        <taxon>Ruegeria</taxon>
    </lineage>
</organism>
<feature type="compositionally biased region" description="Basic and acidic residues" evidence="1">
    <location>
        <begin position="1"/>
        <end position="11"/>
    </location>
</feature>